<protein>
    <submittedName>
        <fullName evidence="3">Helix-turn-helix transcriptional regulator</fullName>
    </submittedName>
</protein>
<organism evidence="3 4">
    <name type="scientific">Candidatus Mycolicibacterium alkanivorans</name>
    <dbReference type="NCBI Taxonomy" id="2954114"/>
    <lineage>
        <taxon>Bacteria</taxon>
        <taxon>Bacillati</taxon>
        <taxon>Actinomycetota</taxon>
        <taxon>Actinomycetes</taxon>
        <taxon>Mycobacteriales</taxon>
        <taxon>Mycobacteriaceae</taxon>
        <taxon>Mycolicibacterium</taxon>
    </lineage>
</organism>
<sequence>MTTQKRVDFEWNLRKLMAARNLWKSTELIPLLRSRGIVLSQPQTYRLMTGKPERINTRVFAALCDILDCSPAELFEPIVVMEARATANAPDVHPGSTARPTNQKAPGVRRVRVVEDEET</sequence>
<evidence type="ECO:0000313" key="3">
    <source>
        <dbReference type="EMBL" id="MCI4675802.1"/>
    </source>
</evidence>
<comment type="caution">
    <text evidence="3">The sequence shown here is derived from an EMBL/GenBank/DDBJ whole genome shotgun (WGS) entry which is preliminary data.</text>
</comment>
<name>A0ABS9YY14_9MYCO</name>
<dbReference type="InterPro" id="IPR001387">
    <property type="entry name" value="Cro/C1-type_HTH"/>
</dbReference>
<evidence type="ECO:0000313" key="4">
    <source>
        <dbReference type="Proteomes" id="UP001139068"/>
    </source>
</evidence>
<reference evidence="3" key="1">
    <citation type="journal article" date="2022" name="ISME J.">
        <title>Identification of active gaseous-alkane degraders at natural gas seeps.</title>
        <authorList>
            <person name="Farhan Ul Haque M."/>
            <person name="Hernandez M."/>
            <person name="Crombie A.T."/>
            <person name="Murrell J.C."/>
        </authorList>
    </citation>
    <scope>NUCLEOTIDE SEQUENCE</scope>
    <source>
        <strain evidence="3">ANDR5</strain>
    </source>
</reference>
<gene>
    <name evidence="3" type="ORF">K9U37_13305</name>
</gene>
<keyword evidence="4" id="KW-1185">Reference proteome</keyword>
<evidence type="ECO:0000259" key="2">
    <source>
        <dbReference type="Pfam" id="PF13443"/>
    </source>
</evidence>
<dbReference type="Pfam" id="PF13443">
    <property type="entry name" value="HTH_26"/>
    <property type="match status" value="1"/>
</dbReference>
<evidence type="ECO:0000256" key="1">
    <source>
        <dbReference type="SAM" id="MobiDB-lite"/>
    </source>
</evidence>
<proteinExistence type="predicted"/>
<dbReference type="RefSeq" id="WP_243072075.1">
    <property type="nucleotide sequence ID" value="NZ_JAIVFL010000001.1"/>
</dbReference>
<feature type="domain" description="HTH cro/C1-type" evidence="2">
    <location>
        <begin position="12"/>
        <end position="77"/>
    </location>
</feature>
<accession>A0ABS9YY14</accession>
<dbReference type="Proteomes" id="UP001139068">
    <property type="component" value="Unassembled WGS sequence"/>
</dbReference>
<feature type="region of interest" description="Disordered" evidence="1">
    <location>
        <begin position="88"/>
        <end position="119"/>
    </location>
</feature>
<dbReference type="EMBL" id="JAIVFL010000001">
    <property type="protein sequence ID" value="MCI4675802.1"/>
    <property type="molecule type" value="Genomic_DNA"/>
</dbReference>